<dbReference type="AlphaFoldDB" id="A0A7H0H2M3"/>
<proteinExistence type="predicted"/>
<evidence type="ECO:0000313" key="2">
    <source>
        <dbReference type="Proteomes" id="UP000516117"/>
    </source>
</evidence>
<organism evidence="1 2">
    <name type="scientific">Tessaracoccus defluvii</name>
    <dbReference type="NCBI Taxonomy" id="1285901"/>
    <lineage>
        <taxon>Bacteria</taxon>
        <taxon>Bacillati</taxon>
        <taxon>Actinomycetota</taxon>
        <taxon>Actinomycetes</taxon>
        <taxon>Propionibacteriales</taxon>
        <taxon>Propionibacteriaceae</taxon>
        <taxon>Tessaracoccus</taxon>
    </lineage>
</organism>
<gene>
    <name evidence="1" type="ORF">H9L22_10800</name>
</gene>
<accession>A0A7H0H2M3</accession>
<evidence type="ECO:0000313" key="1">
    <source>
        <dbReference type="EMBL" id="QNP54789.1"/>
    </source>
</evidence>
<dbReference type="EMBL" id="CP060789">
    <property type="protein sequence ID" value="QNP54789.1"/>
    <property type="molecule type" value="Genomic_DNA"/>
</dbReference>
<sequence length="366" mass="40518">MQYERFTEEAVASLKASRPVSEDEYRELTEQLAANVEVERERIGQITTPWRRDRFEEALGIAALKIMNVMNKEWRAGGTARPWVTGPQYLRTAVNTAASDIARAQTVPAPEGAGGEADFDPAPARAPRTARFVPLSDSTISTSDHRAVDNYLSAMAPSVLSLVATRALDVVASRAAQPRMSEIAATVARFFLELDLGLDSLSQQDVELAAKLPDQWKGALAASLDVKPGRVSEALEIVANRIREAVYLFVVLAPIGDAVIEREVMSTLYDVAYVDGHGLVTATRKLLQKAGPLLERRNHDWRIDLGLYLQTARRDLATTLEQRSDAQVLTGLHRAEALYASHVPHQHYSPPRFRCIVRCPEHHRPV</sequence>
<dbReference type="Proteomes" id="UP000516117">
    <property type="component" value="Chromosome"/>
</dbReference>
<protein>
    <submittedName>
        <fullName evidence="1">Uncharacterized protein</fullName>
    </submittedName>
</protein>
<dbReference type="KEGG" id="tdf:H9L22_10800"/>
<keyword evidence="2" id="KW-1185">Reference proteome</keyword>
<dbReference type="RefSeq" id="WP_187719925.1">
    <property type="nucleotide sequence ID" value="NZ_BAABBL010000018.1"/>
</dbReference>
<reference evidence="1 2" key="1">
    <citation type="submission" date="2020-08" db="EMBL/GenBank/DDBJ databases">
        <title>Genome sequence of Tessaracoccus defluvii JCM 17540T.</title>
        <authorList>
            <person name="Hyun D.-W."/>
            <person name="Bae J.-W."/>
        </authorList>
    </citation>
    <scope>NUCLEOTIDE SEQUENCE [LARGE SCALE GENOMIC DNA]</scope>
    <source>
        <strain evidence="1 2">JCM 17540</strain>
    </source>
</reference>
<name>A0A7H0H2M3_9ACTN</name>